<gene>
    <name evidence="7" type="ORF">QuyetLC_54610</name>
</gene>
<dbReference type="InterPro" id="IPR050808">
    <property type="entry name" value="Phage_Integrase"/>
</dbReference>
<evidence type="ECO:0000256" key="3">
    <source>
        <dbReference type="ARBA" id="ARBA00023125"/>
    </source>
</evidence>
<keyword evidence="5" id="KW-0175">Coiled coil</keyword>
<dbReference type="Pfam" id="PF14659">
    <property type="entry name" value="Phage_int_SAM_3"/>
    <property type="match status" value="1"/>
</dbReference>
<dbReference type="InterPro" id="IPR013762">
    <property type="entry name" value="Integrase-like_cat_sf"/>
</dbReference>
<dbReference type="PROSITE" id="PS51898">
    <property type="entry name" value="TYR_RECOMBINASE"/>
    <property type="match status" value="1"/>
</dbReference>
<evidence type="ECO:0000259" key="6">
    <source>
        <dbReference type="PROSITE" id="PS51898"/>
    </source>
</evidence>
<dbReference type="GO" id="GO:0003677">
    <property type="term" value="F:DNA binding"/>
    <property type="evidence" value="ECO:0007669"/>
    <property type="project" value="UniProtKB-KW"/>
</dbReference>
<keyword evidence="3" id="KW-0238">DNA-binding</keyword>
<dbReference type="InterPro" id="IPR011010">
    <property type="entry name" value="DNA_brk_join_enz"/>
</dbReference>
<keyword evidence="2" id="KW-0229">DNA integration</keyword>
<evidence type="ECO:0000256" key="1">
    <source>
        <dbReference type="ARBA" id="ARBA00008857"/>
    </source>
</evidence>
<feature type="coiled-coil region" evidence="5">
    <location>
        <begin position="46"/>
        <end position="76"/>
    </location>
</feature>
<dbReference type="GO" id="GO:0006310">
    <property type="term" value="P:DNA recombination"/>
    <property type="evidence" value="ECO:0007669"/>
    <property type="project" value="UniProtKB-KW"/>
</dbReference>
<sequence>MATFKDYKLKSGEKKWLFKTYLGKDLNGKPVQTTKRGFNTITDAKKAELQLQIDFLEKLEREKIEREKRKANFEDVYLKWFAQYKNTVKQSTSAKTKQIFDNHILKAFGHLDINDITIAYAQEVLNSWFNHTQIKYKRYYNYAVNVIDYAIHLELVESNSNILKKLIMPRKQEKIGEEEKKNYYTKEELLLFLETLRSLDNQKAYTLFYLLSFSGMRKGEALALNWKDIDFKNKTVSINKALTRGYESKLYVDTPKNNQSFRTISLDDSTIKVLKEWKINQKIGLESEGFTVKNSQLIFSNSNNLLMNPQSTRKYILQVLKKNKELSYITTHGFRHTHCSLLFEAGATIKEVQERLGHSDVKTTMNIYTHVSKQIKVETANKFADYILKN</sequence>
<evidence type="ECO:0000256" key="2">
    <source>
        <dbReference type="ARBA" id="ARBA00022908"/>
    </source>
</evidence>
<protein>
    <submittedName>
        <fullName evidence="7">Site-specific integrase</fullName>
    </submittedName>
</protein>
<comment type="caution">
    <text evidence="7">The sequence shown here is derived from an EMBL/GenBank/DDBJ whole genome shotgun (WGS) entry which is preliminary data.</text>
</comment>
<proteinExistence type="inferred from homology"/>
<organism evidence="7">
    <name type="scientific">Bacillus anthracis</name>
    <name type="common">anthrax bacterium</name>
    <dbReference type="NCBI Taxonomy" id="1392"/>
    <lineage>
        <taxon>Bacteria</taxon>
        <taxon>Bacillati</taxon>
        <taxon>Bacillota</taxon>
        <taxon>Bacilli</taxon>
        <taxon>Bacillales</taxon>
        <taxon>Bacillaceae</taxon>
        <taxon>Bacillus</taxon>
        <taxon>Bacillus cereus group</taxon>
    </lineage>
</organism>
<dbReference type="InterPro" id="IPR010998">
    <property type="entry name" value="Integrase_recombinase_N"/>
</dbReference>
<evidence type="ECO:0000313" key="7">
    <source>
        <dbReference type="EMBL" id="GEU13020.1"/>
    </source>
</evidence>
<dbReference type="Pfam" id="PF14657">
    <property type="entry name" value="Arm-DNA-bind_4"/>
    <property type="match status" value="1"/>
</dbReference>
<reference evidence="7" key="2">
    <citation type="submission" date="2019-12" db="EMBL/GenBank/DDBJ databases">
        <authorList>
            <person name="Hoang T.H.H."/>
            <person name="Okutani A."/>
        </authorList>
    </citation>
    <scope>NUCLEOTIDE SEQUENCE</scope>
    <source>
        <strain evidence="7">QuyetLC</strain>
    </source>
</reference>
<accession>A0A640MLK7</accession>
<keyword evidence="4" id="KW-0233">DNA recombination</keyword>
<dbReference type="AlphaFoldDB" id="A0A640MLK7"/>
<dbReference type="Gene3D" id="1.10.150.130">
    <property type="match status" value="1"/>
</dbReference>
<dbReference type="InterPro" id="IPR004107">
    <property type="entry name" value="Integrase_SAM-like_N"/>
</dbReference>
<dbReference type="PANTHER" id="PTHR30629:SF6">
    <property type="entry name" value="PROPHAGE INTEGRASE INTA-RELATED"/>
    <property type="match status" value="1"/>
</dbReference>
<name>A0A640MLK7_BACAN</name>
<dbReference type="InterPro" id="IPR028259">
    <property type="entry name" value="AP2-like_int_N"/>
</dbReference>
<dbReference type="EMBL" id="BLEY01000100">
    <property type="protein sequence ID" value="GEU13020.1"/>
    <property type="molecule type" value="Genomic_DNA"/>
</dbReference>
<dbReference type="InterPro" id="IPR002104">
    <property type="entry name" value="Integrase_catalytic"/>
</dbReference>
<dbReference type="Gene3D" id="1.10.443.10">
    <property type="entry name" value="Intergrase catalytic core"/>
    <property type="match status" value="1"/>
</dbReference>
<comment type="similarity">
    <text evidence="1">Belongs to the 'phage' integrase family.</text>
</comment>
<dbReference type="Pfam" id="PF00589">
    <property type="entry name" value="Phage_integrase"/>
    <property type="match status" value="1"/>
</dbReference>
<evidence type="ECO:0000256" key="4">
    <source>
        <dbReference type="ARBA" id="ARBA00023172"/>
    </source>
</evidence>
<dbReference type="GO" id="GO:0015074">
    <property type="term" value="P:DNA integration"/>
    <property type="evidence" value="ECO:0007669"/>
    <property type="project" value="UniProtKB-KW"/>
</dbReference>
<evidence type="ECO:0000256" key="5">
    <source>
        <dbReference type="SAM" id="Coils"/>
    </source>
</evidence>
<reference evidence="7" key="1">
    <citation type="submission" date="2019-12" db="EMBL/GenBank/DDBJ databases">
        <title>Epidemiological and comparative genomic analysis of Bacillus anthracis isolated from northern Vietnam.</title>
        <authorList>
            <person name="Hoang T.T.H."/>
            <person name="Dang D.A."/>
            <person name="Pham M.H."/>
            <person name="Luong M.H."/>
            <person name="Tran N.D."/>
            <person name="Nguyen T.H."/>
            <person name="Nguyen T.T."/>
            <person name="Inoue S."/>
            <person name="Morikawa S."/>
            <person name="Okutani A."/>
        </authorList>
    </citation>
    <scope>NUCLEOTIDE SEQUENCE</scope>
    <source>
        <strain evidence="7">QuyetLC</strain>
    </source>
</reference>
<dbReference type="PANTHER" id="PTHR30629">
    <property type="entry name" value="PROPHAGE INTEGRASE"/>
    <property type="match status" value="1"/>
</dbReference>
<dbReference type="CDD" id="cd01189">
    <property type="entry name" value="INT_ICEBs1_C_like"/>
    <property type="match status" value="1"/>
</dbReference>
<feature type="domain" description="Tyr recombinase" evidence="6">
    <location>
        <begin position="179"/>
        <end position="381"/>
    </location>
</feature>
<dbReference type="SUPFAM" id="SSF56349">
    <property type="entry name" value="DNA breaking-rejoining enzymes"/>
    <property type="match status" value="1"/>
</dbReference>